<feature type="transmembrane region" description="Helical" evidence="7">
    <location>
        <begin position="252"/>
        <end position="272"/>
    </location>
</feature>
<keyword evidence="5 7" id="KW-1133">Transmembrane helix</keyword>
<evidence type="ECO:0000256" key="6">
    <source>
        <dbReference type="ARBA" id="ARBA00023136"/>
    </source>
</evidence>
<dbReference type="PANTHER" id="PTHR43744">
    <property type="entry name" value="ABC TRANSPORTER PERMEASE PROTEIN MG189-RELATED-RELATED"/>
    <property type="match status" value="1"/>
</dbReference>
<dbReference type="SUPFAM" id="SSF161098">
    <property type="entry name" value="MetI-like"/>
    <property type="match status" value="1"/>
</dbReference>
<evidence type="ECO:0000256" key="2">
    <source>
        <dbReference type="ARBA" id="ARBA00022448"/>
    </source>
</evidence>
<comment type="similarity">
    <text evidence="7">Belongs to the binding-protein-dependent transport system permease family.</text>
</comment>
<gene>
    <name evidence="9" type="ORF">SY83_22045</name>
</gene>
<keyword evidence="6 7" id="KW-0472">Membrane</keyword>
<evidence type="ECO:0000256" key="1">
    <source>
        <dbReference type="ARBA" id="ARBA00004651"/>
    </source>
</evidence>
<dbReference type="GO" id="GO:0005886">
    <property type="term" value="C:plasma membrane"/>
    <property type="evidence" value="ECO:0007669"/>
    <property type="project" value="UniProtKB-SubCell"/>
</dbReference>
<feature type="transmembrane region" description="Helical" evidence="7">
    <location>
        <begin position="103"/>
        <end position="125"/>
    </location>
</feature>
<keyword evidence="10" id="KW-1185">Reference proteome</keyword>
<evidence type="ECO:0000256" key="7">
    <source>
        <dbReference type="RuleBase" id="RU363032"/>
    </source>
</evidence>
<protein>
    <recommendedName>
        <fullName evidence="8">ABC transmembrane type-1 domain-containing protein</fullName>
    </recommendedName>
</protein>
<evidence type="ECO:0000313" key="10">
    <source>
        <dbReference type="Proteomes" id="UP000076927"/>
    </source>
</evidence>
<reference evidence="9 10" key="1">
    <citation type="submission" date="2015-01" db="EMBL/GenBank/DDBJ databases">
        <title>Paenibacillus swuensis/DY6/whole genome sequencing.</title>
        <authorList>
            <person name="Kim M.K."/>
            <person name="Srinivasan S."/>
            <person name="Lee J.-J."/>
        </authorList>
    </citation>
    <scope>NUCLEOTIDE SEQUENCE [LARGE SCALE GENOMIC DNA]</scope>
    <source>
        <strain evidence="9 10">DY6</strain>
    </source>
</reference>
<name>A0A172TQE4_9BACL</name>
<evidence type="ECO:0000259" key="8">
    <source>
        <dbReference type="PROSITE" id="PS50928"/>
    </source>
</evidence>
<dbReference type="Proteomes" id="UP000076927">
    <property type="component" value="Chromosome"/>
</dbReference>
<dbReference type="Pfam" id="PF00528">
    <property type="entry name" value="BPD_transp_1"/>
    <property type="match status" value="1"/>
</dbReference>
<dbReference type="InterPro" id="IPR000515">
    <property type="entry name" value="MetI-like"/>
</dbReference>
<dbReference type="KEGG" id="pswu:SY83_22045"/>
<feature type="transmembrane region" description="Helical" evidence="7">
    <location>
        <begin position="7"/>
        <end position="29"/>
    </location>
</feature>
<organism evidence="9 10">
    <name type="scientific">Paenibacillus swuensis</name>
    <dbReference type="NCBI Taxonomy" id="1178515"/>
    <lineage>
        <taxon>Bacteria</taxon>
        <taxon>Bacillati</taxon>
        <taxon>Bacillota</taxon>
        <taxon>Bacilli</taxon>
        <taxon>Bacillales</taxon>
        <taxon>Paenibacillaceae</taxon>
        <taxon>Paenibacillus</taxon>
    </lineage>
</organism>
<dbReference type="InterPro" id="IPR035906">
    <property type="entry name" value="MetI-like_sf"/>
</dbReference>
<evidence type="ECO:0000256" key="5">
    <source>
        <dbReference type="ARBA" id="ARBA00022989"/>
    </source>
</evidence>
<accession>A0A172TQE4</accession>
<evidence type="ECO:0000313" key="9">
    <source>
        <dbReference type="EMBL" id="ANE49114.1"/>
    </source>
</evidence>
<dbReference type="PROSITE" id="PS50928">
    <property type="entry name" value="ABC_TM1"/>
    <property type="match status" value="1"/>
</dbReference>
<keyword evidence="3" id="KW-1003">Cell membrane</keyword>
<dbReference type="AlphaFoldDB" id="A0A172TQE4"/>
<dbReference type="PANTHER" id="PTHR43744:SF9">
    <property type="entry name" value="POLYGALACTURONAN_RHAMNOGALACTURONAN TRANSPORT SYSTEM PERMEASE PROTEIN YTCP"/>
    <property type="match status" value="1"/>
</dbReference>
<evidence type="ECO:0000256" key="4">
    <source>
        <dbReference type="ARBA" id="ARBA00022692"/>
    </source>
</evidence>
<dbReference type="EMBL" id="CP011388">
    <property type="protein sequence ID" value="ANE49114.1"/>
    <property type="molecule type" value="Genomic_DNA"/>
</dbReference>
<comment type="subcellular location">
    <subcellularLocation>
        <location evidence="1 7">Cell membrane</location>
        <topology evidence="1 7">Multi-pass membrane protein</topology>
    </subcellularLocation>
</comment>
<keyword evidence="2 7" id="KW-0813">Transport</keyword>
<dbReference type="GO" id="GO:0055085">
    <property type="term" value="P:transmembrane transport"/>
    <property type="evidence" value="ECO:0007669"/>
    <property type="project" value="InterPro"/>
</dbReference>
<dbReference type="CDD" id="cd06261">
    <property type="entry name" value="TM_PBP2"/>
    <property type="match status" value="1"/>
</dbReference>
<feature type="transmembrane region" description="Helical" evidence="7">
    <location>
        <begin position="70"/>
        <end position="91"/>
    </location>
</feature>
<proteinExistence type="inferred from homology"/>
<feature type="domain" description="ABC transmembrane type-1" evidence="8">
    <location>
        <begin position="68"/>
        <end position="270"/>
    </location>
</feature>
<sequence length="287" mass="32257">MERVYQGILTLLLLLLSFTMIVPFIYVLAISFSDSSNYISGGFMLFPKDFSWEAYDYVLSGQGFLNAFKASLFITCIGVPLSIGISSMMAYMLAKKTLPGRKWILNLVIFTMLFSPGLIPNYLLIDKLNLIDSWWSLILPGLVGAWTLLVMKSFFQELPSEIEESAKIDGCNDLTIFFRIILPLSKAMLAAFTLFAAVAYWNTFFSAIMYITTPEKWPLQVFLQQIVVQANVNEFTDSGVDMTRNQQINPEIVKMTAVMVVTAPILALYPFLQKYFAKGVLIGSVKG</sequence>
<dbReference type="Gene3D" id="1.10.3720.10">
    <property type="entry name" value="MetI-like"/>
    <property type="match status" value="1"/>
</dbReference>
<dbReference type="STRING" id="1178515.SY83_22045"/>
<keyword evidence="4 7" id="KW-0812">Transmembrane</keyword>
<feature type="transmembrane region" description="Helical" evidence="7">
    <location>
        <begin position="137"/>
        <end position="155"/>
    </location>
</feature>
<evidence type="ECO:0000256" key="3">
    <source>
        <dbReference type="ARBA" id="ARBA00022475"/>
    </source>
</evidence>
<feature type="transmembrane region" description="Helical" evidence="7">
    <location>
        <begin position="176"/>
        <end position="201"/>
    </location>
</feature>
<dbReference type="PATRIC" id="fig|1178515.4.peg.4469"/>